<feature type="domain" description="Peptidase C14 caspase" evidence="5">
    <location>
        <begin position="17"/>
        <end position="272"/>
    </location>
</feature>
<evidence type="ECO:0000313" key="6">
    <source>
        <dbReference type="EMBL" id="KAK3317362.1"/>
    </source>
</evidence>
<dbReference type="InterPro" id="IPR011600">
    <property type="entry name" value="Pept_C14_caspase"/>
</dbReference>
<sequence length="916" mass="100395">MIHHSNSSQSQIMISQKRALLIGSPYGGLRGPSNDVDKMTAVLGAMGFAISKCCGIQATRDGIIHAWRDLIHETSQGDVVVVYYSGHGGLVEAPQITADLHEPWRYQFLVPIDYDNRSERGFNGILDVELSLLLREATDKTRNVTVVLDCCHSGRMSRNPSYGNRAVPRQLPEVCHQDISTYLETLMQTHQLKGKPYLEGNPYAVRIAAAATSETAWERESPGGSCAGAMTEALCRALQESREQEVSWRTTMIRVSELVGLEFPEQHPQVEGPSTRLQFSLEHASSGALAIQVHDGIGLIQAGRVAGVRVGNVYSVMPFGTDVPRADAQIGTATVTIAGSFKARAQLTYNPGRSVPKEGALAFLQKEALTRWPVACTPQIPSLLVAIDNSPYLRRLDQGEEGETPLLYIEQINQSVCLLTGQRVLLASREVDTPTATASYTKLIQAAETKAKAHHLQTLQCGDTRDKLFHSLSVEFGTVESGAGLNDGRIIRQDGSDFLTDHDRAYISLTNRAAGGPESTIYVSVFDINVAGEIFLICHSYPKGIDLPPQRNYVLGEDAELHLLDGLRMSWPDSVSREQPVSEELVLVITSSPVDLSALSSGDSPGDQERRNARRSALNNLELLGQQIAKGTTRNVESDRSVSVKYDVLHIPFTLVSSTLSEPDLTNERGLTALPWPMEVSTGKDGGILASDLPPPEATPGWGMLSQSGVWVVPKGKLGAMKRWFQGIPPCVKVTNEHDEPITVVVSKYRPNRMFSGGGVNLSSTGGGVDFTTTVSSLLCNVLPSSTYHVLRGIIRGCYPKLWCTNRMNETPTRRSPRPPLARSCRQRRMKGGEWASSRCGRETKASASLRSLRERRTSRTSRTIRSRLVLLLSLRILQTCVFWTSAWAMQTFTLERCRSGHNWASEKVSGPQACI</sequence>
<dbReference type="PANTHER" id="PTHR48104:SF30">
    <property type="entry name" value="METACASPASE-1"/>
    <property type="match status" value="1"/>
</dbReference>
<dbReference type="InterPro" id="IPR050452">
    <property type="entry name" value="Metacaspase"/>
</dbReference>
<dbReference type="GO" id="GO:0004197">
    <property type="term" value="F:cysteine-type endopeptidase activity"/>
    <property type="evidence" value="ECO:0007669"/>
    <property type="project" value="InterPro"/>
</dbReference>
<evidence type="ECO:0000256" key="1">
    <source>
        <dbReference type="ARBA" id="ARBA00009005"/>
    </source>
</evidence>
<reference evidence="6" key="1">
    <citation type="journal article" date="2023" name="Mol. Phylogenet. Evol.">
        <title>Genome-scale phylogeny and comparative genomics of the fungal order Sordariales.</title>
        <authorList>
            <person name="Hensen N."/>
            <person name="Bonometti L."/>
            <person name="Westerberg I."/>
            <person name="Brannstrom I.O."/>
            <person name="Guillou S."/>
            <person name="Cros-Aarteil S."/>
            <person name="Calhoun S."/>
            <person name="Haridas S."/>
            <person name="Kuo A."/>
            <person name="Mondo S."/>
            <person name="Pangilinan J."/>
            <person name="Riley R."/>
            <person name="LaButti K."/>
            <person name="Andreopoulos B."/>
            <person name="Lipzen A."/>
            <person name="Chen C."/>
            <person name="Yan M."/>
            <person name="Daum C."/>
            <person name="Ng V."/>
            <person name="Clum A."/>
            <person name="Steindorff A."/>
            <person name="Ohm R.A."/>
            <person name="Martin F."/>
            <person name="Silar P."/>
            <person name="Natvig D.O."/>
            <person name="Lalanne C."/>
            <person name="Gautier V."/>
            <person name="Ament-Velasquez S.L."/>
            <person name="Kruys A."/>
            <person name="Hutchinson M.I."/>
            <person name="Powell A.J."/>
            <person name="Barry K."/>
            <person name="Miller A.N."/>
            <person name="Grigoriev I.V."/>
            <person name="Debuchy R."/>
            <person name="Gladieux P."/>
            <person name="Hiltunen Thoren M."/>
            <person name="Johannesson H."/>
        </authorList>
    </citation>
    <scope>NUCLEOTIDE SEQUENCE</scope>
    <source>
        <strain evidence="6">SMH4131-1</strain>
    </source>
</reference>
<accession>A0AAE0I2J8</accession>
<comment type="similarity">
    <text evidence="1">Belongs to the peptidase C14B family.</text>
</comment>
<keyword evidence="3" id="KW-0378">Hydrolase</keyword>
<dbReference type="GO" id="GO:0006508">
    <property type="term" value="P:proteolysis"/>
    <property type="evidence" value="ECO:0007669"/>
    <property type="project" value="InterPro"/>
</dbReference>
<dbReference type="EMBL" id="JAUEPO010000007">
    <property type="protein sequence ID" value="KAK3317362.1"/>
    <property type="molecule type" value="Genomic_DNA"/>
</dbReference>
<evidence type="ECO:0000313" key="7">
    <source>
        <dbReference type="Proteomes" id="UP001286456"/>
    </source>
</evidence>
<proteinExistence type="inferred from homology"/>
<dbReference type="Pfam" id="PF00656">
    <property type="entry name" value="Peptidase_C14"/>
    <property type="match status" value="1"/>
</dbReference>
<protein>
    <submittedName>
        <fullName evidence="6">Caspase domain-containing protein</fullName>
    </submittedName>
</protein>
<dbReference type="SUPFAM" id="SSF52129">
    <property type="entry name" value="Caspase-like"/>
    <property type="match status" value="1"/>
</dbReference>
<dbReference type="AlphaFoldDB" id="A0AAE0I2J8"/>
<evidence type="ECO:0000256" key="4">
    <source>
        <dbReference type="ARBA" id="ARBA00023145"/>
    </source>
</evidence>
<keyword evidence="7" id="KW-1185">Reference proteome</keyword>
<evidence type="ECO:0000256" key="2">
    <source>
        <dbReference type="ARBA" id="ARBA00022703"/>
    </source>
</evidence>
<keyword evidence="2" id="KW-0053">Apoptosis</keyword>
<organism evidence="6 7">
    <name type="scientific">Cercophora scortea</name>
    <dbReference type="NCBI Taxonomy" id="314031"/>
    <lineage>
        <taxon>Eukaryota</taxon>
        <taxon>Fungi</taxon>
        <taxon>Dikarya</taxon>
        <taxon>Ascomycota</taxon>
        <taxon>Pezizomycotina</taxon>
        <taxon>Sordariomycetes</taxon>
        <taxon>Sordariomycetidae</taxon>
        <taxon>Sordariales</taxon>
        <taxon>Lasiosphaeriaceae</taxon>
        <taxon>Cercophora</taxon>
    </lineage>
</organism>
<gene>
    <name evidence="6" type="ORF">B0T19DRAFT_434827</name>
</gene>
<dbReference type="PANTHER" id="PTHR48104">
    <property type="entry name" value="METACASPASE-4"/>
    <property type="match status" value="1"/>
</dbReference>
<keyword evidence="3" id="KW-0788">Thiol protease</keyword>
<dbReference type="Proteomes" id="UP001286456">
    <property type="component" value="Unassembled WGS sequence"/>
</dbReference>
<reference evidence="6" key="2">
    <citation type="submission" date="2023-06" db="EMBL/GenBank/DDBJ databases">
        <authorList>
            <consortium name="Lawrence Berkeley National Laboratory"/>
            <person name="Haridas S."/>
            <person name="Hensen N."/>
            <person name="Bonometti L."/>
            <person name="Westerberg I."/>
            <person name="Brannstrom I.O."/>
            <person name="Guillou S."/>
            <person name="Cros-Aarteil S."/>
            <person name="Calhoun S."/>
            <person name="Kuo A."/>
            <person name="Mondo S."/>
            <person name="Pangilinan J."/>
            <person name="Riley R."/>
            <person name="Labutti K."/>
            <person name="Andreopoulos B."/>
            <person name="Lipzen A."/>
            <person name="Chen C."/>
            <person name="Yanf M."/>
            <person name="Daum C."/>
            <person name="Ng V."/>
            <person name="Clum A."/>
            <person name="Steindorff A."/>
            <person name="Ohm R."/>
            <person name="Martin F."/>
            <person name="Silar P."/>
            <person name="Natvig D."/>
            <person name="Lalanne C."/>
            <person name="Gautier V."/>
            <person name="Ament-Velasquez S.L."/>
            <person name="Kruys A."/>
            <person name="Hutchinson M.I."/>
            <person name="Powell A.J."/>
            <person name="Barry K."/>
            <person name="Miller A.N."/>
            <person name="Grigoriev I.V."/>
            <person name="Debuchy R."/>
            <person name="Gladieux P."/>
            <person name="Thoren M.H."/>
            <person name="Johannesson H."/>
        </authorList>
    </citation>
    <scope>NUCLEOTIDE SEQUENCE</scope>
    <source>
        <strain evidence="6">SMH4131-1</strain>
    </source>
</reference>
<keyword evidence="3" id="KW-0645">Protease</keyword>
<dbReference type="Gene3D" id="3.40.50.1460">
    <property type="match status" value="1"/>
</dbReference>
<keyword evidence="4" id="KW-0865">Zymogen</keyword>
<evidence type="ECO:0000259" key="5">
    <source>
        <dbReference type="Pfam" id="PF00656"/>
    </source>
</evidence>
<dbReference type="GO" id="GO:0006915">
    <property type="term" value="P:apoptotic process"/>
    <property type="evidence" value="ECO:0007669"/>
    <property type="project" value="UniProtKB-KW"/>
</dbReference>
<comment type="caution">
    <text evidence="6">The sequence shown here is derived from an EMBL/GenBank/DDBJ whole genome shotgun (WGS) entry which is preliminary data.</text>
</comment>
<dbReference type="GO" id="GO:0005737">
    <property type="term" value="C:cytoplasm"/>
    <property type="evidence" value="ECO:0007669"/>
    <property type="project" value="TreeGrafter"/>
</dbReference>
<name>A0AAE0I2J8_9PEZI</name>
<dbReference type="InterPro" id="IPR029030">
    <property type="entry name" value="Caspase-like_dom_sf"/>
</dbReference>
<evidence type="ECO:0000256" key="3">
    <source>
        <dbReference type="ARBA" id="ARBA00022807"/>
    </source>
</evidence>